<dbReference type="InterPro" id="IPR036691">
    <property type="entry name" value="Endo/exonu/phosph_ase_sf"/>
</dbReference>
<keyword evidence="3" id="KW-1185">Reference proteome</keyword>
<dbReference type="Proteomes" id="UP001153620">
    <property type="component" value="Chromosome 3"/>
</dbReference>
<dbReference type="InterPro" id="IPR050410">
    <property type="entry name" value="CCR4/nocturin_mRNA_transcr"/>
</dbReference>
<dbReference type="Gene3D" id="3.60.10.10">
    <property type="entry name" value="Endonuclease/exonuclease/phosphatase"/>
    <property type="match status" value="1"/>
</dbReference>
<protein>
    <recommendedName>
        <fullName evidence="1">Endonuclease/exonuclease/phosphatase domain-containing protein</fullName>
    </recommendedName>
</protein>
<dbReference type="SUPFAM" id="SSF56219">
    <property type="entry name" value="DNase I-like"/>
    <property type="match status" value="1"/>
</dbReference>
<dbReference type="PANTHER" id="PTHR12121:SF34">
    <property type="entry name" value="PROTEIN ANGEL"/>
    <property type="match status" value="1"/>
</dbReference>
<dbReference type="OrthoDB" id="10253982at2759"/>
<organism evidence="2 3">
    <name type="scientific">Chironomus riparius</name>
    <dbReference type="NCBI Taxonomy" id="315576"/>
    <lineage>
        <taxon>Eukaryota</taxon>
        <taxon>Metazoa</taxon>
        <taxon>Ecdysozoa</taxon>
        <taxon>Arthropoda</taxon>
        <taxon>Hexapoda</taxon>
        <taxon>Insecta</taxon>
        <taxon>Pterygota</taxon>
        <taxon>Neoptera</taxon>
        <taxon>Endopterygota</taxon>
        <taxon>Diptera</taxon>
        <taxon>Nematocera</taxon>
        <taxon>Chironomoidea</taxon>
        <taxon>Chironomidae</taxon>
        <taxon>Chironominae</taxon>
        <taxon>Chironomus</taxon>
    </lineage>
</organism>
<reference evidence="2" key="1">
    <citation type="submission" date="2022-01" db="EMBL/GenBank/DDBJ databases">
        <authorList>
            <person name="King R."/>
        </authorList>
    </citation>
    <scope>NUCLEOTIDE SEQUENCE</scope>
</reference>
<evidence type="ECO:0000313" key="2">
    <source>
        <dbReference type="EMBL" id="CAG9809335.1"/>
    </source>
</evidence>
<proteinExistence type="predicted"/>
<reference evidence="2" key="2">
    <citation type="submission" date="2022-10" db="EMBL/GenBank/DDBJ databases">
        <authorList>
            <consortium name="ENA_rothamsted_submissions"/>
            <consortium name="culmorum"/>
            <person name="King R."/>
        </authorList>
    </citation>
    <scope>NUCLEOTIDE SEQUENCE</scope>
</reference>
<evidence type="ECO:0000259" key="1">
    <source>
        <dbReference type="Pfam" id="PF03372"/>
    </source>
</evidence>
<dbReference type="PANTHER" id="PTHR12121">
    <property type="entry name" value="CARBON CATABOLITE REPRESSOR PROTEIN 4"/>
    <property type="match status" value="1"/>
</dbReference>
<dbReference type="GO" id="GO:0000175">
    <property type="term" value="F:3'-5'-RNA exonuclease activity"/>
    <property type="evidence" value="ECO:0007669"/>
    <property type="project" value="TreeGrafter"/>
</dbReference>
<accession>A0A9N9S381</accession>
<dbReference type="InterPro" id="IPR005135">
    <property type="entry name" value="Endo/exonuclease/phosphatase"/>
</dbReference>
<dbReference type="AlphaFoldDB" id="A0A9N9S381"/>
<sequence>MLKNLIRDSVCSKYSNVTYCCFRNFYQKMQNQEYRNPDANNFMRTSFNDEDKSVQRDLLKNLRKWVPIDQTNKPGFIFTIFNYNILSQQLLENHSYLYQDSPRAALKWNNRLYNIVGEIFKTNPSILCCQEVQWNHLSQIQNRLNCMNYAVLFKKRTGDKCDGCAIFYKKDLFQLIEEHNVEFNQPGIELLNRENVAIIAKLCLKSDPTIQFLVATTHLLYNPRREDIRLAQIQILLAELDRHAQIIDSNGQKTYMPVILTGDFNLKPYSAPYTFLTNGVLNYANLSSRSLVQVNKGSQTNQANGRRLLPIKLGITDNCQHVSEIKLYHSEQNNVAHNGHEDIELTKETVNDFQTGTLRHSFNFKSVYHNNGYDFNYVSTYQDQWILVDYIFYSSENKSNNINLQLLNYLSLPTSDECDRLKLRIPNPILGSDHLSLAAQFKLYSNDNNNSSVGKMTKL</sequence>
<feature type="domain" description="Endonuclease/exonuclease/phosphatase" evidence="1">
    <location>
        <begin position="83"/>
        <end position="395"/>
    </location>
</feature>
<dbReference type="Pfam" id="PF03372">
    <property type="entry name" value="Exo_endo_phos"/>
    <property type="match status" value="1"/>
</dbReference>
<name>A0A9N9S381_9DIPT</name>
<evidence type="ECO:0000313" key="3">
    <source>
        <dbReference type="Proteomes" id="UP001153620"/>
    </source>
</evidence>
<gene>
    <name evidence="2" type="ORF">CHIRRI_LOCUS12162</name>
</gene>
<dbReference type="EMBL" id="OU895879">
    <property type="protein sequence ID" value="CAG9809335.1"/>
    <property type="molecule type" value="Genomic_DNA"/>
</dbReference>